<dbReference type="Proteomes" id="UP000694398">
    <property type="component" value="Unassembled WGS sequence"/>
</dbReference>
<evidence type="ECO:0000256" key="9">
    <source>
        <dbReference type="ARBA" id="ARBA00030486"/>
    </source>
</evidence>
<evidence type="ECO:0000256" key="7">
    <source>
        <dbReference type="ARBA" id="ARBA00023054"/>
    </source>
</evidence>
<feature type="compositionally biased region" description="Basic and acidic residues" evidence="11">
    <location>
        <begin position="186"/>
        <end position="216"/>
    </location>
</feature>
<dbReference type="Ensembl" id="ENSCLAT00000015622.1">
    <property type="protein sequence ID" value="ENSCLAP00000015460.1"/>
    <property type="gene ID" value="ENSCLAG00000010634.1"/>
</dbReference>
<comment type="similarity">
    <text evidence="2">Belongs to the GOLM family.</text>
</comment>
<evidence type="ECO:0000256" key="11">
    <source>
        <dbReference type="SAM" id="MobiDB-lite"/>
    </source>
</evidence>
<feature type="compositionally biased region" description="Polar residues" evidence="11">
    <location>
        <begin position="237"/>
        <end position="266"/>
    </location>
</feature>
<dbReference type="InterPro" id="IPR026139">
    <property type="entry name" value="GOLM1/CASC4"/>
</dbReference>
<dbReference type="PRINTS" id="PR02084">
    <property type="entry name" value="GOLM1CASC4"/>
</dbReference>
<evidence type="ECO:0000256" key="2">
    <source>
        <dbReference type="ARBA" id="ARBA00007474"/>
    </source>
</evidence>
<proteinExistence type="inferred from homology"/>
<accession>A0A8C2VP49</accession>
<evidence type="ECO:0000256" key="1">
    <source>
        <dbReference type="ARBA" id="ARBA00004606"/>
    </source>
</evidence>
<feature type="region of interest" description="Disordered" evidence="11">
    <location>
        <begin position="164"/>
        <end position="370"/>
    </location>
</feature>
<dbReference type="AlphaFoldDB" id="A0A8C2VP49"/>
<dbReference type="PANTHER" id="PTHR15896">
    <property type="entry name" value="GOLGI PHOSPHOPROTEIN 2/GP73-RELATED"/>
    <property type="match status" value="1"/>
</dbReference>
<dbReference type="GO" id="GO:0016020">
    <property type="term" value="C:membrane"/>
    <property type="evidence" value="ECO:0007669"/>
    <property type="project" value="UniProtKB-SubCell"/>
</dbReference>
<evidence type="ECO:0000256" key="8">
    <source>
        <dbReference type="ARBA" id="ARBA00023136"/>
    </source>
</evidence>
<feature type="coiled-coil region" evidence="10">
    <location>
        <begin position="39"/>
        <end position="150"/>
    </location>
</feature>
<evidence type="ECO:0000256" key="4">
    <source>
        <dbReference type="ARBA" id="ARBA00022692"/>
    </source>
</evidence>
<keyword evidence="7 10" id="KW-0175">Coiled coil</keyword>
<evidence type="ECO:0000256" key="5">
    <source>
        <dbReference type="ARBA" id="ARBA00022968"/>
    </source>
</evidence>
<feature type="compositionally biased region" description="Basic and acidic residues" evidence="11">
    <location>
        <begin position="164"/>
        <end position="175"/>
    </location>
</feature>
<feature type="transmembrane region" description="Helical" evidence="12">
    <location>
        <begin position="12"/>
        <end position="33"/>
    </location>
</feature>
<evidence type="ECO:0000256" key="6">
    <source>
        <dbReference type="ARBA" id="ARBA00022989"/>
    </source>
</evidence>
<protein>
    <recommendedName>
        <fullName evidence="3">Protein GOLM2</fullName>
    </recommendedName>
    <alternativeName>
        <fullName evidence="9">Golgi membrane protein 2</fullName>
    </alternativeName>
</protein>
<evidence type="ECO:0000256" key="12">
    <source>
        <dbReference type="SAM" id="Phobius"/>
    </source>
</evidence>
<keyword evidence="6 12" id="KW-1133">Transmembrane helix</keyword>
<reference evidence="13" key="2">
    <citation type="submission" date="2025-09" db="UniProtKB">
        <authorList>
            <consortium name="Ensembl"/>
        </authorList>
    </citation>
    <scope>IDENTIFICATION</scope>
</reference>
<feature type="compositionally biased region" description="Acidic residues" evidence="11">
    <location>
        <begin position="333"/>
        <end position="352"/>
    </location>
</feature>
<keyword evidence="4 12" id="KW-0812">Transmembrane</keyword>
<dbReference type="GeneTree" id="ENSGT00530000063675"/>
<reference evidence="13" key="1">
    <citation type="submission" date="2025-08" db="UniProtKB">
        <authorList>
            <consortium name="Ensembl"/>
        </authorList>
    </citation>
    <scope>IDENTIFICATION</scope>
</reference>
<gene>
    <name evidence="13" type="primary">GOLM2</name>
</gene>
<dbReference type="PANTHER" id="PTHR15896:SF7">
    <property type="entry name" value="PROTEIN GOLM2"/>
    <property type="match status" value="1"/>
</dbReference>
<evidence type="ECO:0000313" key="14">
    <source>
        <dbReference type="Proteomes" id="UP000694398"/>
    </source>
</evidence>
<organism evidence="13 14">
    <name type="scientific">Chinchilla lanigera</name>
    <name type="common">Long-tailed chinchilla</name>
    <name type="synonym">Chinchilla villidera</name>
    <dbReference type="NCBI Taxonomy" id="34839"/>
    <lineage>
        <taxon>Eukaryota</taxon>
        <taxon>Metazoa</taxon>
        <taxon>Chordata</taxon>
        <taxon>Craniata</taxon>
        <taxon>Vertebrata</taxon>
        <taxon>Euteleostomi</taxon>
        <taxon>Mammalia</taxon>
        <taxon>Eutheria</taxon>
        <taxon>Euarchontoglires</taxon>
        <taxon>Glires</taxon>
        <taxon>Rodentia</taxon>
        <taxon>Hystricomorpha</taxon>
        <taxon>Chinchillidae</taxon>
        <taxon>Chinchilla</taxon>
    </lineage>
</organism>
<keyword evidence="14" id="KW-1185">Reference proteome</keyword>
<name>A0A8C2VP49_CHILA</name>
<feature type="compositionally biased region" description="Basic and acidic residues" evidence="11">
    <location>
        <begin position="267"/>
        <end position="296"/>
    </location>
</feature>
<evidence type="ECO:0000256" key="10">
    <source>
        <dbReference type="SAM" id="Coils"/>
    </source>
</evidence>
<evidence type="ECO:0000313" key="13">
    <source>
        <dbReference type="Ensembl" id="ENSCLAP00000015460.1"/>
    </source>
</evidence>
<keyword evidence="5" id="KW-0735">Signal-anchor</keyword>
<feature type="compositionally biased region" description="Basic and acidic residues" evidence="11">
    <location>
        <begin position="360"/>
        <end position="370"/>
    </location>
</feature>
<comment type="subcellular location">
    <subcellularLocation>
        <location evidence="1">Membrane</location>
        <topology evidence="1">Single-pass type II membrane protein</topology>
    </subcellularLocation>
</comment>
<sequence length="370" mass="42226">MVGFGANRRGGRLPSFVLVVLLVVIVVLAFNYWSISSRHVLLQEEVTELQAQVQRTEVARGRLEKRNSDLLLLVDTHKKQIDQKEADYDRLSSRLQAREGLGKRCEDDKVKLQNNISYQMADIHHLKEQLAELRQEFLRQEDQLQDYRKNNTYLVKRLEYEEAHKVQSNDGKELDVNDDVLPKNIPKVDENAADKNEEPSSNHIPRGKEQIKRDGDAGMPGVEENDLAKADDLPTYSHVNHNGNPGTSKQNPSNPLQRLNPGSNLENEPRIQTDTLKQAKDRVGDFHKLKQSRFFDENESPVDPQHGSKLADYNGDDGNVGEYEADKQAELAYNEEEDGDGGEEDVQDDEERELQMDPADYGKQRFNDVL</sequence>
<evidence type="ECO:0000256" key="3">
    <source>
        <dbReference type="ARBA" id="ARBA00016211"/>
    </source>
</evidence>
<keyword evidence="8 12" id="KW-0472">Membrane</keyword>